<dbReference type="GO" id="GO:0005634">
    <property type="term" value="C:nucleus"/>
    <property type="evidence" value="ECO:0007669"/>
    <property type="project" value="TreeGrafter"/>
</dbReference>
<keyword evidence="1" id="KW-0647">Proteasome</keyword>
<dbReference type="GO" id="GO:0008541">
    <property type="term" value="C:proteasome regulatory particle, lid subcomplex"/>
    <property type="evidence" value="ECO:0007669"/>
    <property type="project" value="TreeGrafter"/>
</dbReference>
<name>A0A8S1FF95_9PELO</name>
<dbReference type="Pfam" id="PF10075">
    <property type="entry name" value="CSN8_PSD8_EIF3K"/>
    <property type="match status" value="1"/>
</dbReference>
<dbReference type="GO" id="GO:0043161">
    <property type="term" value="P:proteasome-mediated ubiquitin-dependent protein catabolic process"/>
    <property type="evidence" value="ECO:0007669"/>
    <property type="project" value="TreeGrafter"/>
</dbReference>
<keyword evidence="4" id="KW-1185">Reference proteome</keyword>
<sequence length="252" mass="28504">MAAAAHKNLLAVWAKQPRDINGIKAALDNLSKALATDTSLNDEQALLADKDLVEITALFSIITGDMATFHATIQSVFKIYEMAPKHTENKYLMIGLNLMFYLAHNRLAEFHMLLEQVPHSEQTSNAYIVTPVRIEQSIMEGAYNKVILTEKNIPSPFYEPFIKTMVDTIRGEIASSIEKSFKFLNIKDAAVMLLCDNEKQLAEFAKMRNWKQDGKSFVFDNVEVAQDKPPTLDTKRIATQTIFYAKQLEQIV</sequence>
<dbReference type="Proteomes" id="UP000494206">
    <property type="component" value="Unassembled WGS sequence"/>
</dbReference>
<evidence type="ECO:0000313" key="4">
    <source>
        <dbReference type="Proteomes" id="UP000494206"/>
    </source>
</evidence>
<evidence type="ECO:0000313" key="3">
    <source>
        <dbReference type="EMBL" id="CAB3411032.1"/>
    </source>
</evidence>
<comment type="caution">
    <text evidence="3">The sequence shown here is derived from an EMBL/GenBank/DDBJ whole genome shotgun (WGS) entry which is preliminary data.</text>
</comment>
<reference evidence="3 4" key="1">
    <citation type="submission" date="2020-04" db="EMBL/GenBank/DDBJ databases">
        <authorList>
            <person name="Laetsch R D."/>
            <person name="Stevens L."/>
            <person name="Kumar S."/>
            <person name="Blaxter L. M."/>
        </authorList>
    </citation>
    <scope>NUCLEOTIDE SEQUENCE [LARGE SCALE GENOMIC DNA]</scope>
</reference>
<feature type="domain" description="CSN8/PSMD8/EIF3K" evidence="2">
    <location>
        <begin position="88"/>
        <end position="224"/>
    </location>
</feature>
<dbReference type="InterPro" id="IPR006746">
    <property type="entry name" value="26S_Psome_Rpn12"/>
</dbReference>
<proteinExistence type="predicted"/>
<dbReference type="OrthoDB" id="409122at2759"/>
<dbReference type="PANTHER" id="PTHR12387:SF0">
    <property type="entry name" value="26S PROTEASOME NON-ATPASE REGULATORY SUBUNIT 8"/>
    <property type="match status" value="1"/>
</dbReference>
<gene>
    <name evidence="3" type="ORF">CBOVIS_LOCUS12471</name>
</gene>
<organism evidence="3 4">
    <name type="scientific">Caenorhabditis bovis</name>
    <dbReference type="NCBI Taxonomy" id="2654633"/>
    <lineage>
        <taxon>Eukaryota</taxon>
        <taxon>Metazoa</taxon>
        <taxon>Ecdysozoa</taxon>
        <taxon>Nematoda</taxon>
        <taxon>Chromadorea</taxon>
        <taxon>Rhabditida</taxon>
        <taxon>Rhabditina</taxon>
        <taxon>Rhabditomorpha</taxon>
        <taxon>Rhabditoidea</taxon>
        <taxon>Rhabditidae</taxon>
        <taxon>Peloderinae</taxon>
        <taxon>Caenorhabditis</taxon>
    </lineage>
</organism>
<dbReference type="PANTHER" id="PTHR12387">
    <property type="entry name" value="26S PROTEASOME NON-ATPASE REGULATORY SUBUNIT 8"/>
    <property type="match status" value="1"/>
</dbReference>
<dbReference type="EMBL" id="CADEPM010000012">
    <property type="protein sequence ID" value="CAB3411032.1"/>
    <property type="molecule type" value="Genomic_DNA"/>
</dbReference>
<accession>A0A8S1FF95</accession>
<dbReference type="Gene3D" id="1.25.40.990">
    <property type="match status" value="1"/>
</dbReference>
<dbReference type="InterPro" id="IPR033464">
    <property type="entry name" value="CSN8_PSD8_EIF3K"/>
</dbReference>
<evidence type="ECO:0000259" key="2">
    <source>
        <dbReference type="Pfam" id="PF10075"/>
    </source>
</evidence>
<evidence type="ECO:0000256" key="1">
    <source>
        <dbReference type="ARBA" id="ARBA00022942"/>
    </source>
</evidence>
<dbReference type="GO" id="GO:0005829">
    <property type="term" value="C:cytosol"/>
    <property type="evidence" value="ECO:0007669"/>
    <property type="project" value="TreeGrafter"/>
</dbReference>
<protein>
    <recommendedName>
        <fullName evidence="2">CSN8/PSMD8/EIF3K domain-containing protein</fullName>
    </recommendedName>
</protein>
<dbReference type="AlphaFoldDB" id="A0A8S1FF95"/>